<protein>
    <submittedName>
        <fullName evidence="1">RidA family protein</fullName>
    </submittedName>
</protein>
<dbReference type="PANTHER" id="PTHR43760:SF1">
    <property type="entry name" value="ENDORIBONUCLEASE L-PSP_CHORISMATE MUTASE-LIKE DOMAIN-CONTAINING PROTEIN"/>
    <property type="match status" value="1"/>
</dbReference>
<dbReference type="Gene3D" id="3.30.1330.40">
    <property type="entry name" value="RutC-like"/>
    <property type="match status" value="1"/>
</dbReference>
<organism evidence="1 2">
    <name type="scientific">Rhodococcus chondri</name>
    <dbReference type="NCBI Taxonomy" id="3065941"/>
    <lineage>
        <taxon>Bacteria</taxon>
        <taxon>Bacillati</taxon>
        <taxon>Actinomycetota</taxon>
        <taxon>Actinomycetes</taxon>
        <taxon>Mycobacteriales</taxon>
        <taxon>Nocardiaceae</taxon>
        <taxon>Rhodococcus</taxon>
    </lineage>
</organism>
<dbReference type="Proteomes" id="UP001331936">
    <property type="component" value="Unassembled WGS sequence"/>
</dbReference>
<reference evidence="1 2" key="1">
    <citation type="submission" date="2023-08" db="EMBL/GenBank/DDBJ databases">
        <authorList>
            <person name="Girao M."/>
            <person name="Carvalho M.F."/>
        </authorList>
    </citation>
    <scope>NUCLEOTIDE SEQUENCE [LARGE SCALE GENOMIC DNA]</scope>
    <source>
        <strain evidence="1 2">CC-R104</strain>
    </source>
</reference>
<gene>
    <name evidence="1" type="ORF">Q8814_01360</name>
</gene>
<accession>A0ABU7JLU9</accession>
<dbReference type="InterPro" id="IPR035959">
    <property type="entry name" value="RutC-like_sf"/>
</dbReference>
<dbReference type="EMBL" id="JAUZMZ010000004">
    <property type="protein sequence ID" value="MEE2030775.1"/>
    <property type="molecule type" value="Genomic_DNA"/>
</dbReference>
<keyword evidence="2" id="KW-1185">Reference proteome</keyword>
<dbReference type="CDD" id="cd02199">
    <property type="entry name" value="YjgF_YER057c_UK114_like_1"/>
    <property type="match status" value="1"/>
</dbReference>
<sequence length="71" mass="7360">MAEQTWTARLAELGITLPPVVKPVAAYVPAVRSQGFVYTSGQLPMVDGALTCTGKVGDAVSADEAKNAARI</sequence>
<dbReference type="SUPFAM" id="SSF55298">
    <property type="entry name" value="YjgF-like"/>
    <property type="match status" value="1"/>
</dbReference>
<comment type="caution">
    <text evidence="1">The sequence shown here is derived from an EMBL/GenBank/DDBJ whole genome shotgun (WGS) entry which is preliminary data.</text>
</comment>
<feature type="non-terminal residue" evidence="1">
    <location>
        <position position="71"/>
    </location>
</feature>
<dbReference type="InterPro" id="IPR013813">
    <property type="entry name" value="Endoribo_LPSP/chorism_mut-like"/>
</dbReference>
<dbReference type="PANTHER" id="PTHR43760">
    <property type="entry name" value="ENDORIBONUCLEASE-RELATED"/>
    <property type="match status" value="1"/>
</dbReference>
<proteinExistence type="predicted"/>
<evidence type="ECO:0000313" key="1">
    <source>
        <dbReference type="EMBL" id="MEE2030775.1"/>
    </source>
</evidence>
<evidence type="ECO:0000313" key="2">
    <source>
        <dbReference type="Proteomes" id="UP001331936"/>
    </source>
</evidence>
<name>A0ABU7JLU9_9NOCA</name>